<accession>A0A1I5BTW6</accession>
<feature type="compositionally biased region" description="Basic and acidic residues" evidence="1">
    <location>
        <begin position="1"/>
        <end position="10"/>
    </location>
</feature>
<evidence type="ECO:0008006" key="4">
    <source>
        <dbReference type="Google" id="ProtNLM"/>
    </source>
</evidence>
<sequence>MKNDNQKKEIVTTPVSEGSKPERRPTCGIVMPISEIDGCTPGHWEEVLSIITEVAEAAGFETKLVSEAEDIGIIHKRIIQNVYGSDIIICDVSAKNPNVMFELGLRLAFDKATVIIKDDQTSYSFDTSPIEHLIYPRDLRFHKILTFKMLLEKKLLATFEKSKDEKHSMYLKDFGQITVAKLDSKEVSKEDFILEKINELQSDIKLIRNEPQITTSDKITYRNSSPGTQSLKEFMVESYKEYCKLYNVEEITSVLSFKNFINKKASSTGFSRVPSDQFINSFIQSRT</sequence>
<organism evidence="2 3">
    <name type="scientific">Chryseobacterium oleae</name>
    <dbReference type="NCBI Taxonomy" id="491207"/>
    <lineage>
        <taxon>Bacteria</taxon>
        <taxon>Pseudomonadati</taxon>
        <taxon>Bacteroidota</taxon>
        <taxon>Flavobacteriia</taxon>
        <taxon>Flavobacteriales</taxon>
        <taxon>Weeksellaceae</taxon>
        <taxon>Chryseobacterium group</taxon>
        <taxon>Chryseobacterium</taxon>
    </lineage>
</organism>
<dbReference type="Proteomes" id="UP000198769">
    <property type="component" value="Unassembled WGS sequence"/>
</dbReference>
<dbReference type="OrthoDB" id="9815193at2"/>
<evidence type="ECO:0000313" key="2">
    <source>
        <dbReference type="EMBL" id="SFN78219.1"/>
    </source>
</evidence>
<evidence type="ECO:0000256" key="1">
    <source>
        <dbReference type="SAM" id="MobiDB-lite"/>
    </source>
</evidence>
<gene>
    <name evidence="2" type="ORF">SAMN05421594_4184</name>
</gene>
<name>A0A1I5BTW6_CHROL</name>
<evidence type="ECO:0000313" key="3">
    <source>
        <dbReference type="Proteomes" id="UP000198769"/>
    </source>
</evidence>
<protein>
    <recommendedName>
        <fullName evidence="4">RNA helicase</fullName>
    </recommendedName>
</protein>
<keyword evidence="3" id="KW-1185">Reference proteome</keyword>
<proteinExistence type="predicted"/>
<feature type="region of interest" description="Disordered" evidence="1">
    <location>
        <begin position="1"/>
        <end position="24"/>
    </location>
</feature>
<dbReference type="RefSeq" id="WP_090026829.1">
    <property type="nucleotide sequence ID" value="NZ_FOVD01000008.1"/>
</dbReference>
<dbReference type="AlphaFoldDB" id="A0A1I5BTW6"/>
<dbReference type="EMBL" id="FOVD01000008">
    <property type="protein sequence ID" value="SFN78219.1"/>
    <property type="molecule type" value="Genomic_DNA"/>
</dbReference>
<reference evidence="3" key="1">
    <citation type="submission" date="2016-10" db="EMBL/GenBank/DDBJ databases">
        <authorList>
            <person name="Varghese N."/>
            <person name="Submissions S."/>
        </authorList>
    </citation>
    <scope>NUCLEOTIDE SEQUENCE [LARGE SCALE GENOMIC DNA]</scope>
    <source>
        <strain evidence="3">DSM 25575</strain>
    </source>
</reference>